<keyword evidence="3" id="KW-1185">Reference proteome</keyword>
<organism evidence="2 3">
    <name type="scientific">Penaeus vannamei</name>
    <name type="common">Whiteleg shrimp</name>
    <name type="synonym">Litopenaeus vannamei</name>
    <dbReference type="NCBI Taxonomy" id="6689"/>
    <lineage>
        <taxon>Eukaryota</taxon>
        <taxon>Metazoa</taxon>
        <taxon>Ecdysozoa</taxon>
        <taxon>Arthropoda</taxon>
        <taxon>Crustacea</taxon>
        <taxon>Multicrustacea</taxon>
        <taxon>Malacostraca</taxon>
        <taxon>Eumalacostraca</taxon>
        <taxon>Eucarida</taxon>
        <taxon>Decapoda</taxon>
        <taxon>Dendrobranchiata</taxon>
        <taxon>Penaeoidea</taxon>
        <taxon>Penaeidae</taxon>
        <taxon>Penaeus</taxon>
    </lineage>
</organism>
<feature type="compositionally biased region" description="Polar residues" evidence="1">
    <location>
        <begin position="70"/>
        <end position="90"/>
    </location>
</feature>
<evidence type="ECO:0000313" key="2">
    <source>
        <dbReference type="EMBL" id="ROT70275.1"/>
    </source>
</evidence>
<accession>A0A423T1H7</accession>
<dbReference type="Gene3D" id="3.30.160.60">
    <property type="entry name" value="Classic Zinc Finger"/>
    <property type="match status" value="1"/>
</dbReference>
<dbReference type="OrthoDB" id="6351332at2759"/>
<sequence length="134" mass="14140">MASNLEVECPICGSSFPSSKIEVHAEACIQASFSSNDDTQQQPGLREKSAGPEIPSAGNKRKYEVVDGHQSASKSSPTNFTGNKGPASSSKKIRSDQAAAWSFLGKTGSTSKSNRDQSTPNAPQQSQESDSKDC</sequence>
<evidence type="ECO:0008006" key="4">
    <source>
        <dbReference type="Google" id="ProtNLM"/>
    </source>
</evidence>
<feature type="compositionally biased region" description="Polar residues" evidence="1">
    <location>
        <begin position="107"/>
        <end position="128"/>
    </location>
</feature>
<protein>
    <recommendedName>
        <fullName evidence="4">UBZ4-type domain-containing protein</fullName>
    </recommendedName>
</protein>
<evidence type="ECO:0000313" key="3">
    <source>
        <dbReference type="Proteomes" id="UP000283509"/>
    </source>
</evidence>
<proteinExistence type="predicted"/>
<reference evidence="2 3" key="1">
    <citation type="submission" date="2018-04" db="EMBL/GenBank/DDBJ databases">
        <authorList>
            <person name="Zhang X."/>
            <person name="Yuan J."/>
            <person name="Li F."/>
            <person name="Xiang J."/>
        </authorList>
    </citation>
    <scope>NUCLEOTIDE SEQUENCE [LARGE SCALE GENOMIC DNA]</scope>
    <source>
        <tissue evidence="2">Muscle</tissue>
    </source>
</reference>
<name>A0A423T1H7_PENVA</name>
<reference evidence="2 3" key="2">
    <citation type="submission" date="2019-01" db="EMBL/GenBank/DDBJ databases">
        <title>The decoding of complex shrimp genome reveals the adaptation for benthos swimmer, frequently molting mechanism and breeding impact on genome.</title>
        <authorList>
            <person name="Sun Y."/>
            <person name="Gao Y."/>
            <person name="Yu Y."/>
        </authorList>
    </citation>
    <scope>NUCLEOTIDE SEQUENCE [LARGE SCALE GENOMIC DNA]</scope>
    <source>
        <tissue evidence="2">Muscle</tissue>
    </source>
</reference>
<evidence type="ECO:0000256" key="1">
    <source>
        <dbReference type="SAM" id="MobiDB-lite"/>
    </source>
</evidence>
<gene>
    <name evidence="2" type="ORF">C7M84_011430</name>
</gene>
<feature type="region of interest" description="Disordered" evidence="1">
    <location>
        <begin position="33"/>
        <end position="134"/>
    </location>
</feature>
<comment type="caution">
    <text evidence="2">The sequence shown here is derived from an EMBL/GenBank/DDBJ whole genome shotgun (WGS) entry which is preliminary data.</text>
</comment>
<dbReference type="Proteomes" id="UP000283509">
    <property type="component" value="Unassembled WGS sequence"/>
</dbReference>
<dbReference type="AlphaFoldDB" id="A0A423T1H7"/>
<feature type="compositionally biased region" description="Polar residues" evidence="1">
    <location>
        <begin position="33"/>
        <end position="43"/>
    </location>
</feature>
<dbReference type="EMBL" id="QCYY01002445">
    <property type="protein sequence ID" value="ROT70275.1"/>
    <property type="molecule type" value="Genomic_DNA"/>
</dbReference>